<dbReference type="EMBL" id="VWRR01000002">
    <property type="protein sequence ID" value="KAF6004814.1"/>
    <property type="molecule type" value="Genomic_DNA"/>
</dbReference>
<organism evidence="10 11">
    <name type="scientific">Cyanidiococcus yangmingshanensis</name>
    <dbReference type="NCBI Taxonomy" id="2690220"/>
    <lineage>
        <taxon>Eukaryota</taxon>
        <taxon>Rhodophyta</taxon>
        <taxon>Bangiophyceae</taxon>
        <taxon>Cyanidiales</taxon>
        <taxon>Cyanidiaceae</taxon>
        <taxon>Cyanidiococcus</taxon>
    </lineage>
</organism>
<comment type="catalytic activity">
    <reaction evidence="6">
        <text>L-lysyl(27)-[histone H3] + 3 S-adenosyl-L-methionine = N(6),N(6),N(6)-trimethyl-L-lysyl(27)-[histone H3] + 3 S-adenosyl-L-homocysteine + 3 H(+)</text>
        <dbReference type="Rhea" id="RHEA:60292"/>
        <dbReference type="Rhea" id="RHEA-COMP:15535"/>
        <dbReference type="Rhea" id="RHEA-COMP:15548"/>
        <dbReference type="ChEBI" id="CHEBI:15378"/>
        <dbReference type="ChEBI" id="CHEBI:29969"/>
        <dbReference type="ChEBI" id="CHEBI:57856"/>
        <dbReference type="ChEBI" id="CHEBI:59789"/>
        <dbReference type="ChEBI" id="CHEBI:61961"/>
        <dbReference type="EC" id="2.1.1.356"/>
    </reaction>
</comment>
<dbReference type="Proteomes" id="UP000530660">
    <property type="component" value="Unassembled WGS sequence"/>
</dbReference>
<dbReference type="AlphaFoldDB" id="A0A7J7IQG9"/>
<evidence type="ECO:0000313" key="10">
    <source>
        <dbReference type="EMBL" id="KAF6004814.1"/>
    </source>
</evidence>
<evidence type="ECO:0000256" key="6">
    <source>
        <dbReference type="ARBA" id="ARBA00048568"/>
    </source>
</evidence>
<accession>A0A7J7IQG9</accession>
<dbReference type="PROSITE" id="PS50280">
    <property type="entry name" value="SET"/>
    <property type="match status" value="1"/>
</dbReference>
<evidence type="ECO:0000256" key="7">
    <source>
        <dbReference type="SAM" id="MobiDB-lite"/>
    </source>
</evidence>
<keyword evidence="2 10" id="KW-0808">Transferase</keyword>
<dbReference type="SUPFAM" id="SSF82199">
    <property type="entry name" value="SET domain"/>
    <property type="match status" value="1"/>
</dbReference>
<feature type="domain" description="CXC" evidence="9">
    <location>
        <begin position="528"/>
        <end position="635"/>
    </location>
</feature>
<dbReference type="InterPro" id="IPR048358">
    <property type="entry name" value="EZH1/2_MCSS"/>
</dbReference>
<evidence type="ECO:0000313" key="11">
    <source>
        <dbReference type="Proteomes" id="UP000530660"/>
    </source>
</evidence>
<dbReference type="PANTHER" id="PTHR45747">
    <property type="entry name" value="HISTONE-LYSINE N-METHYLTRANSFERASE E(Z)"/>
    <property type="match status" value="1"/>
</dbReference>
<keyword evidence="5" id="KW-0804">Transcription</keyword>
<dbReference type="GO" id="GO:0005634">
    <property type="term" value="C:nucleus"/>
    <property type="evidence" value="ECO:0007669"/>
    <property type="project" value="TreeGrafter"/>
</dbReference>
<dbReference type="PANTHER" id="PTHR45747:SF4">
    <property type="entry name" value="HISTONE-LYSINE N-METHYLTRANSFERASE E(Z)"/>
    <property type="match status" value="1"/>
</dbReference>
<dbReference type="InterPro" id="IPR041355">
    <property type="entry name" value="Pre-SET_CXC"/>
</dbReference>
<comment type="caution">
    <text evidence="10">The sequence shown here is derived from an EMBL/GenBank/DDBJ whole genome shotgun (WGS) entry which is preliminary data.</text>
</comment>
<dbReference type="InterPro" id="IPR045318">
    <property type="entry name" value="EZH1/2-like"/>
</dbReference>
<sequence length="803" mass="91284">MRKKLKRAARANLIERRKTEDSIPSAARIFFRDTQQLFLRTQREYIQKLLIENRERIQNAKVAESQMILRTEQEVALSESGFQVPIQDEKSKLQLQRCRKVVLPHIEPLPASTAYIPIRRNFAGADILISNVFVPFLGDTQKDIESAYQLLSAMDEIRQLQEDQHDECSNESSSGPLAVWRRGFNLGLGTPSDLLPILECGSLSVMDATDAARLSQWMEEQKRNLFLIRETLRNFGDESEILRALCVYASIGDADLESVLNKYHHDAFEQDYSHKQHLPADPELAATKSLLNDDPRTVIESDSMRSLFCRRCYSFDCAMHGSQQPLPTAKRPFFGLLDFRVGEPSFCSDLCFLRFWPSNCAEMSNENSRETFLLMKKNFLETCRDSEKSSRAWTPAEIRSLEIGKEIFMADFCRIRRACLPDRSCIECALGAFESDGKSLFSQQARHAHEAMNAHEHSEEVVSFRKRADASIQAGSNDCSDSEMCGASAIHPEFSGPLGVTEMPSAQRTRPDGAIVQNREHSTSNSPPRRVRRHIYRPSTIRSYVYRPCNHEGSCVKANCICFSNGRFCEKYCCCSSRISGDLCPRAFKGCKCRTKCNNKKCPCFAADRECDPDICFSCGACAQPGERRTCENMNLQLGIQRRLLLGRSEVHGWGIFARTMIPKGSFIGEYCGEVVSQLEAERRGRIHDHTTGVSYLFDLNDEQCIDAHRAGKRTKFINHSRAAPRKNCMVRYRIVNGDIRVALYADRQIEEGEELFFDYGYESSVNTPLWVHAESCDLRGMSTATGRGYTYGRRSKEISEER</sequence>
<feature type="region of interest" description="Disordered" evidence="7">
    <location>
        <begin position="504"/>
        <end position="530"/>
    </location>
</feature>
<evidence type="ECO:0000256" key="4">
    <source>
        <dbReference type="ARBA" id="ARBA00023015"/>
    </source>
</evidence>
<proteinExistence type="predicted"/>
<protein>
    <submittedName>
        <fullName evidence="10">Histone-lysine N-methyltransferase ezh1</fullName>
    </submittedName>
</protein>
<keyword evidence="3" id="KW-0949">S-adenosyl-L-methionine</keyword>
<dbReference type="InterPro" id="IPR001214">
    <property type="entry name" value="SET_dom"/>
</dbReference>
<gene>
    <name evidence="10" type="primary">EZH1</name>
    <name evidence="10" type="ORF">F1559_002302</name>
</gene>
<name>A0A7J7IQG9_9RHOD</name>
<dbReference type="Pfam" id="PF21358">
    <property type="entry name" value="Ezh2_MCSS"/>
    <property type="match status" value="1"/>
</dbReference>
<dbReference type="SMART" id="SM01114">
    <property type="entry name" value="CXC"/>
    <property type="match status" value="1"/>
</dbReference>
<keyword evidence="1 10" id="KW-0489">Methyltransferase</keyword>
<reference evidence="10 11" key="1">
    <citation type="journal article" date="2020" name="J. Phycol.">
        <title>Comparative genome analysis reveals Cyanidiococcus gen. nov., a new extremophilic red algal genus sister to Cyanidioschyzon (Cyanidioschyzonaceae, Rhodophyta).</title>
        <authorList>
            <person name="Liu S.-L."/>
            <person name="Chiang Y.-R."/>
            <person name="Yoon H.S."/>
            <person name="Fu H.-Y."/>
        </authorList>
    </citation>
    <scope>NUCLEOTIDE SEQUENCE [LARGE SCALE GENOMIC DNA]</scope>
    <source>
        <strain evidence="10 11">THAL066</strain>
    </source>
</reference>
<evidence type="ECO:0000259" key="8">
    <source>
        <dbReference type="PROSITE" id="PS50280"/>
    </source>
</evidence>
<keyword evidence="4" id="KW-0805">Transcription regulation</keyword>
<dbReference type="PROSITE" id="PS51633">
    <property type="entry name" value="CXC"/>
    <property type="match status" value="1"/>
</dbReference>
<dbReference type="GO" id="GO:0032259">
    <property type="term" value="P:methylation"/>
    <property type="evidence" value="ECO:0007669"/>
    <property type="project" value="UniProtKB-KW"/>
</dbReference>
<evidence type="ECO:0000256" key="2">
    <source>
        <dbReference type="ARBA" id="ARBA00022679"/>
    </source>
</evidence>
<keyword evidence="11" id="KW-1185">Reference proteome</keyword>
<dbReference type="Pfam" id="PF18264">
    <property type="entry name" value="preSET_CXC"/>
    <property type="match status" value="1"/>
</dbReference>
<dbReference type="InterPro" id="IPR033467">
    <property type="entry name" value="Tesmin/TSO1-like_CXC"/>
</dbReference>
<dbReference type="InterPro" id="IPR046341">
    <property type="entry name" value="SET_dom_sf"/>
</dbReference>
<dbReference type="Pfam" id="PF00856">
    <property type="entry name" value="SET"/>
    <property type="match status" value="1"/>
</dbReference>
<dbReference type="GO" id="GO:0031507">
    <property type="term" value="P:heterochromatin formation"/>
    <property type="evidence" value="ECO:0007669"/>
    <property type="project" value="TreeGrafter"/>
</dbReference>
<evidence type="ECO:0000256" key="1">
    <source>
        <dbReference type="ARBA" id="ARBA00022603"/>
    </source>
</evidence>
<dbReference type="GO" id="GO:0140951">
    <property type="term" value="F:histone H3K27 trimethyltransferase activity"/>
    <property type="evidence" value="ECO:0007669"/>
    <property type="project" value="UniProtKB-EC"/>
</dbReference>
<dbReference type="OrthoDB" id="6141102at2759"/>
<dbReference type="InterPro" id="IPR026489">
    <property type="entry name" value="CXC_dom"/>
</dbReference>
<dbReference type="Gene3D" id="2.170.270.10">
    <property type="entry name" value="SET domain"/>
    <property type="match status" value="1"/>
</dbReference>
<dbReference type="SMART" id="SM00317">
    <property type="entry name" value="SET"/>
    <property type="match status" value="1"/>
</dbReference>
<dbReference type="GO" id="GO:0003682">
    <property type="term" value="F:chromatin binding"/>
    <property type="evidence" value="ECO:0007669"/>
    <property type="project" value="TreeGrafter"/>
</dbReference>
<evidence type="ECO:0000259" key="9">
    <source>
        <dbReference type="PROSITE" id="PS51633"/>
    </source>
</evidence>
<evidence type="ECO:0000256" key="5">
    <source>
        <dbReference type="ARBA" id="ARBA00023163"/>
    </source>
</evidence>
<evidence type="ECO:0000256" key="3">
    <source>
        <dbReference type="ARBA" id="ARBA00022691"/>
    </source>
</evidence>
<feature type="domain" description="SET" evidence="8">
    <location>
        <begin position="642"/>
        <end position="761"/>
    </location>
</feature>